<accession>A0AAD7HSB1</accession>
<protein>
    <submittedName>
        <fullName evidence="1">Uncharacterized protein</fullName>
    </submittedName>
</protein>
<proteinExistence type="predicted"/>
<reference evidence="1" key="1">
    <citation type="submission" date="2023-03" db="EMBL/GenBank/DDBJ databases">
        <title>Massive genome expansion in bonnet fungi (Mycena s.s.) driven by repeated elements and novel gene families across ecological guilds.</title>
        <authorList>
            <consortium name="Lawrence Berkeley National Laboratory"/>
            <person name="Harder C.B."/>
            <person name="Miyauchi S."/>
            <person name="Viragh M."/>
            <person name="Kuo A."/>
            <person name="Thoen E."/>
            <person name="Andreopoulos B."/>
            <person name="Lu D."/>
            <person name="Skrede I."/>
            <person name="Drula E."/>
            <person name="Henrissat B."/>
            <person name="Morin E."/>
            <person name="Kohler A."/>
            <person name="Barry K."/>
            <person name="LaButti K."/>
            <person name="Morin E."/>
            <person name="Salamov A."/>
            <person name="Lipzen A."/>
            <person name="Mereny Z."/>
            <person name="Hegedus B."/>
            <person name="Baldrian P."/>
            <person name="Stursova M."/>
            <person name="Weitz H."/>
            <person name="Taylor A."/>
            <person name="Grigoriev I.V."/>
            <person name="Nagy L.G."/>
            <person name="Martin F."/>
            <person name="Kauserud H."/>
        </authorList>
    </citation>
    <scope>NUCLEOTIDE SEQUENCE</scope>
    <source>
        <strain evidence="1">CBHHK182m</strain>
    </source>
</reference>
<gene>
    <name evidence="1" type="ORF">B0H16DRAFT_1225266</name>
</gene>
<dbReference type="EMBL" id="JARKIB010000181">
    <property type="protein sequence ID" value="KAJ7727251.1"/>
    <property type="molecule type" value="Genomic_DNA"/>
</dbReference>
<dbReference type="AlphaFoldDB" id="A0AAD7HSB1"/>
<sequence>VVETFLQAGQPYPGDNHVQAEQRFLVYQTSDAHHIVMDNMLDEDVPLATRFIRDLDFDIVAWYAAHRRHALGLPED</sequence>
<keyword evidence="2" id="KW-1185">Reference proteome</keyword>
<evidence type="ECO:0000313" key="2">
    <source>
        <dbReference type="Proteomes" id="UP001215598"/>
    </source>
</evidence>
<feature type="non-terminal residue" evidence="1">
    <location>
        <position position="1"/>
    </location>
</feature>
<dbReference type="Proteomes" id="UP001215598">
    <property type="component" value="Unassembled WGS sequence"/>
</dbReference>
<evidence type="ECO:0000313" key="1">
    <source>
        <dbReference type="EMBL" id="KAJ7727251.1"/>
    </source>
</evidence>
<organism evidence="1 2">
    <name type="scientific">Mycena metata</name>
    <dbReference type="NCBI Taxonomy" id="1033252"/>
    <lineage>
        <taxon>Eukaryota</taxon>
        <taxon>Fungi</taxon>
        <taxon>Dikarya</taxon>
        <taxon>Basidiomycota</taxon>
        <taxon>Agaricomycotina</taxon>
        <taxon>Agaricomycetes</taxon>
        <taxon>Agaricomycetidae</taxon>
        <taxon>Agaricales</taxon>
        <taxon>Marasmiineae</taxon>
        <taxon>Mycenaceae</taxon>
        <taxon>Mycena</taxon>
    </lineage>
</organism>
<comment type="caution">
    <text evidence="1">The sequence shown here is derived from an EMBL/GenBank/DDBJ whole genome shotgun (WGS) entry which is preliminary data.</text>
</comment>
<name>A0AAD7HSB1_9AGAR</name>
<feature type="non-terminal residue" evidence="1">
    <location>
        <position position="76"/>
    </location>
</feature>